<reference evidence="2 3" key="1">
    <citation type="journal article" date="2016" name="Environ. Microbiol.">
        <title>Effector profiles distinguish formae speciales of Fusarium oxysporum.</title>
        <authorList>
            <person name="van Dam P."/>
            <person name="Fokkens L."/>
            <person name="Schmidt S.M."/>
            <person name="Linmans J.H."/>
            <person name="Kistler H.C."/>
            <person name="Ma L.J."/>
            <person name="Rep M."/>
        </authorList>
    </citation>
    <scope>NUCLEOTIDE SEQUENCE [LARGE SCALE GENOMIC DNA]</scope>
    <source>
        <strain evidence="2 3">Forc016</strain>
    </source>
</reference>
<proteinExistence type="predicted"/>
<evidence type="ECO:0000313" key="2">
    <source>
        <dbReference type="EMBL" id="PCD29328.1"/>
    </source>
</evidence>
<dbReference type="PANTHER" id="PTHR28632">
    <property type="entry name" value="TRANSLATION MACHINERY-ASSOCIATED PROTEIN 7"/>
    <property type="match status" value="1"/>
</dbReference>
<dbReference type="Pfam" id="PF09072">
    <property type="entry name" value="TMA7"/>
    <property type="match status" value="1"/>
</dbReference>
<dbReference type="InterPro" id="IPR015157">
    <property type="entry name" value="TMA7"/>
</dbReference>
<organism evidence="2 3">
    <name type="scientific">Fusarium oxysporum f. sp. radicis-cucumerinum</name>
    <dbReference type="NCBI Taxonomy" id="327505"/>
    <lineage>
        <taxon>Eukaryota</taxon>
        <taxon>Fungi</taxon>
        <taxon>Dikarya</taxon>
        <taxon>Ascomycota</taxon>
        <taxon>Pezizomycotina</taxon>
        <taxon>Sordariomycetes</taxon>
        <taxon>Hypocreomycetidae</taxon>
        <taxon>Hypocreales</taxon>
        <taxon>Nectriaceae</taxon>
        <taxon>Fusarium</taxon>
        <taxon>Fusarium oxysporum species complex</taxon>
    </lineage>
</organism>
<feature type="region of interest" description="Disordered" evidence="1">
    <location>
        <begin position="1"/>
        <end position="68"/>
    </location>
</feature>
<dbReference type="EMBL" id="MABQ02000008">
    <property type="protein sequence ID" value="PCD29328.1"/>
    <property type="molecule type" value="Genomic_DNA"/>
</dbReference>
<comment type="caution">
    <text evidence="2">The sequence shown here is derived from an EMBL/GenBank/DDBJ whole genome shotgun (WGS) entry which is preliminary data.</text>
</comment>
<gene>
    <name evidence="2" type="ORF">AU210_011866</name>
</gene>
<reference evidence="2 3" key="2">
    <citation type="journal article" date="2017" name="Sci. Rep.">
        <title>A mobile pathogenicity chromosome in Fusarium oxysporum for infection of multiple cucurbit species.</title>
        <authorList>
            <person name="van Dam P."/>
            <person name="Fokkens L."/>
            <person name="Ayukawa Y."/>
            <person name="van der Gragt M."/>
            <person name="Ter Horst A."/>
            <person name="Brankovics B."/>
            <person name="Houterman P.M."/>
            <person name="Arie T."/>
            <person name="Rep M."/>
        </authorList>
    </citation>
    <scope>NUCLEOTIDE SEQUENCE [LARGE SCALE GENOMIC DNA]</scope>
    <source>
        <strain evidence="2 3">Forc016</strain>
    </source>
</reference>
<dbReference type="Proteomes" id="UP000219602">
    <property type="component" value="Chromosome 10"/>
</dbReference>
<protein>
    <recommendedName>
        <fullName evidence="4">Translation machinery-associated protein 7</fullName>
    </recommendedName>
</protein>
<evidence type="ECO:0000256" key="1">
    <source>
        <dbReference type="SAM" id="MobiDB-lite"/>
    </source>
</evidence>
<accession>A0A2H3GNJ3</accession>
<feature type="compositionally biased region" description="Basic and acidic residues" evidence="1">
    <location>
        <begin position="29"/>
        <end position="46"/>
    </location>
</feature>
<sequence>MGGTNREGGKVKPLKQAKKTQKDLDDDDKAFLEKKRADEKARKELAAKAGGKGPLNTGGQGIKKSGKK</sequence>
<evidence type="ECO:0000313" key="3">
    <source>
        <dbReference type="Proteomes" id="UP000219602"/>
    </source>
</evidence>
<evidence type="ECO:0008006" key="4">
    <source>
        <dbReference type="Google" id="ProtNLM"/>
    </source>
</evidence>
<dbReference type="AlphaFoldDB" id="A0A2H3GNJ3"/>
<name>A0A2H3GNJ3_FUSOX</name>
<feature type="compositionally biased region" description="Gly residues" evidence="1">
    <location>
        <begin position="50"/>
        <end position="61"/>
    </location>
</feature>
<dbReference type="STRING" id="327505.A0A2H3GNJ3"/>